<feature type="transmembrane region" description="Helical" evidence="2">
    <location>
        <begin position="71"/>
        <end position="92"/>
    </location>
</feature>
<gene>
    <name evidence="3" type="ORF">EVEC_LOCUS781</name>
</gene>
<evidence type="ECO:0000313" key="5">
    <source>
        <dbReference type="WBParaSite" id="EVEC_0000107301-mRNA-1"/>
    </source>
</evidence>
<reference evidence="5" key="1">
    <citation type="submission" date="2017-02" db="UniProtKB">
        <authorList>
            <consortium name="WormBaseParasite"/>
        </authorList>
    </citation>
    <scope>IDENTIFICATION</scope>
</reference>
<dbReference type="AlphaFoldDB" id="A0A0N4UUJ9"/>
<dbReference type="InterPro" id="IPR045325">
    <property type="entry name" value="TMEM70/TMEM186/TMEM223"/>
</dbReference>
<protein>
    <submittedName>
        <fullName evidence="5">Transmembrane protein</fullName>
    </submittedName>
</protein>
<dbReference type="InterPro" id="IPR009724">
    <property type="entry name" value="TMEM70"/>
</dbReference>
<organism evidence="5">
    <name type="scientific">Enterobius vermicularis</name>
    <name type="common">Human pinworm</name>
    <dbReference type="NCBI Taxonomy" id="51028"/>
    <lineage>
        <taxon>Eukaryota</taxon>
        <taxon>Metazoa</taxon>
        <taxon>Ecdysozoa</taxon>
        <taxon>Nematoda</taxon>
        <taxon>Chromadorea</taxon>
        <taxon>Rhabditida</taxon>
        <taxon>Spirurina</taxon>
        <taxon>Oxyuridomorpha</taxon>
        <taxon>Oxyuroidea</taxon>
        <taxon>Oxyuridae</taxon>
        <taxon>Enterobius</taxon>
    </lineage>
</organism>
<dbReference type="GO" id="GO:0033615">
    <property type="term" value="P:mitochondrial proton-transporting ATP synthase complex assembly"/>
    <property type="evidence" value="ECO:0007669"/>
    <property type="project" value="TreeGrafter"/>
</dbReference>
<keyword evidence="2" id="KW-1133">Transmembrane helix</keyword>
<reference evidence="3 4" key="2">
    <citation type="submission" date="2018-10" db="EMBL/GenBank/DDBJ databases">
        <authorList>
            <consortium name="Pathogen Informatics"/>
        </authorList>
    </citation>
    <scope>NUCLEOTIDE SEQUENCE [LARGE SCALE GENOMIC DNA]</scope>
</reference>
<dbReference type="Proteomes" id="UP000274131">
    <property type="component" value="Unassembled WGS sequence"/>
</dbReference>
<evidence type="ECO:0000313" key="3">
    <source>
        <dbReference type="EMBL" id="VDD85638.1"/>
    </source>
</evidence>
<keyword evidence="2" id="KW-0812">Transmembrane</keyword>
<name>A0A0N4UUJ9_ENTVE</name>
<dbReference type="EMBL" id="UXUI01007137">
    <property type="protein sequence ID" value="VDD85638.1"/>
    <property type="molecule type" value="Genomic_DNA"/>
</dbReference>
<dbReference type="Pfam" id="PF06979">
    <property type="entry name" value="TMEM70"/>
    <property type="match status" value="1"/>
</dbReference>
<dbReference type="WBParaSite" id="EVEC_0000107301-mRNA-1">
    <property type="protein sequence ID" value="EVEC_0000107301-mRNA-1"/>
    <property type="gene ID" value="EVEC_0000107301"/>
</dbReference>
<dbReference type="GO" id="GO:0031966">
    <property type="term" value="C:mitochondrial membrane"/>
    <property type="evidence" value="ECO:0007669"/>
    <property type="project" value="TreeGrafter"/>
</dbReference>
<evidence type="ECO:0000256" key="1">
    <source>
        <dbReference type="ARBA" id="ARBA00005280"/>
    </source>
</evidence>
<dbReference type="PANTHER" id="PTHR13281:SF0">
    <property type="entry name" value="TRANSMEMBRANE PROTEIN 70, MITOCHONDRIAL"/>
    <property type="match status" value="1"/>
</dbReference>
<dbReference type="STRING" id="51028.A0A0N4UUJ9"/>
<evidence type="ECO:0000256" key="2">
    <source>
        <dbReference type="SAM" id="Phobius"/>
    </source>
</evidence>
<dbReference type="PANTHER" id="PTHR13281">
    <property type="entry name" value="TRANSMEMBRANE PROTEIN 70, MITOCHONDRIAL"/>
    <property type="match status" value="1"/>
</dbReference>
<proteinExistence type="inferred from homology"/>
<dbReference type="OrthoDB" id="156886at2759"/>
<sequence>MTWIHLATQRSRKLSSLISGRKGVQIGKLVPFKSIPPKELGVSILYGSGDKNDGSEAAHEVLRRRVCITKVLSLSSSALGLAMVPVLTNYLWDSAVDCPPMMAFAVVANAFLALLSLTPFLLQLLVKRFIVDIYYNSESKIFTTVHYGFWINKKALRFYCDDVADASVAPEMRKLWLPLATVFVYGRPLLLSLNIDAYKNRNAFLELTKNVSIPPNSD</sequence>
<evidence type="ECO:0000313" key="4">
    <source>
        <dbReference type="Proteomes" id="UP000274131"/>
    </source>
</evidence>
<keyword evidence="4" id="KW-1185">Reference proteome</keyword>
<comment type="similarity">
    <text evidence="1">Belongs to the TMEM70 family.</text>
</comment>
<feature type="transmembrane region" description="Helical" evidence="2">
    <location>
        <begin position="104"/>
        <end position="126"/>
    </location>
</feature>
<accession>A0A0N4UUJ9</accession>
<keyword evidence="2" id="KW-0472">Membrane</keyword>